<dbReference type="Gene3D" id="2.130.10.130">
    <property type="entry name" value="Integrin alpha, N-terminal"/>
    <property type="match status" value="4"/>
</dbReference>
<dbReference type="OrthoDB" id="1488345at2"/>
<dbReference type="EMBL" id="CP025096">
    <property type="protein sequence ID" value="AUD03557.1"/>
    <property type="molecule type" value="Genomic_DNA"/>
</dbReference>
<dbReference type="AlphaFoldDB" id="A0A2K8Z0Z9"/>
<dbReference type="Pfam" id="PF07593">
    <property type="entry name" value="UnbV_ASPIC"/>
    <property type="match status" value="1"/>
</dbReference>
<dbReference type="InterPro" id="IPR028994">
    <property type="entry name" value="Integrin_alpha_N"/>
</dbReference>
<dbReference type="RefSeq" id="WP_100989624.1">
    <property type="nucleotide sequence ID" value="NZ_CP025096.1"/>
</dbReference>
<evidence type="ECO:0000313" key="4">
    <source>
        <dbReference type="EMBL" id="AUD03557.1"/>
    </source>
</evidence>
<dbReference type="Proteomes" id="UP000232883">
    <property type="component" value="Chromosome"/>
</dbReference>
<dbReference type="Pfam" id="PF13517">
    <property type="entry name" value="FG-GAP_3"/>
    <property type="match status" value="5"/>
</dbReference>
<feature type="transmembrane region" description="Helical" evidence="2">
    <location>
        <begin position="12"/>
        <end position="35"/>
    </location>
</feature>
<proteinExistence type="predicted"/>
<evidence type="ECO:0000256" key="1">
    <source>
        <dbReference type="ARBA" id="ARBA00022729"/>
    </source>
</evidence>
<keyword evidence="2" id="KW-0812">Transmembrane</keyword>
<accession>A0A2K8Z0Z9</accession>
<organism evidence="4 5">
    <name type="scientific">Spirosoma pollinicola</name>
    <dbReference type="NCBI Taxonomy" id="2057025"/>
    <lineage>
        <taxon>Bacteria</taxon>
        <taxon>Pseudomonadati</taxon>
        <taxon>Bacteroidota</taxon>
        <taxon>Cytophagia</taxon>
        <taxon>Cytophagales</taxon>
        <taxon>Cytophagaceae</taxon>
        <taxon>Spirosoma</taxon>
    </lineage>
</organism>
<reference evidence="4 5" key="1">
    <citation type="submission" date="2017-11" db="EMBL/GenBank/DDBJ databases">
        <title>Taxonomic description and genome sequences of Spirosoma HA7 sp. nov., isolated from pollen microhabitat of Corylus avellana.</title>
        <authorList>
            <person name="Ambika Manirajan B."/>
            <person name="Suarez C."/>
            <person name="Ratering S."/>
            <person name="Geissler-Plaum R."/>
            <person name="Cardinale M."/>
            <person name="Sylvia S."/>
        </authorList>
    </citation>
    <scope>NUCLEOTIDE SEQUENCE [LARGE SCALE GENOMIC DNA]</scope>
    <source>
        <strain evidence="4 5">HA7</strain>
    </source>
</reference>
<evidence type="ECO:0000256" key="2">
    <source>
        <dbReference type="SAM" id="Phobius"/>
    </source>
</evidence>
<name>A0A2K8Z0Z9_9BACT</name>
<dbReference type="PANTHER" id="PTHR16026">
    <property type="entry name" value="CARTILAGE ACIDIC PROTEIN 1"/>
    <property type="match status" value="1"/>
</dbReference>
<protein>
    <submittedName>
        <fullName evidence="4">RNA-binding protein</fullName>
    </submittedName>
</protein>
<keyword evidence="2" id="KW-0472">Membrane</keyword>
<sequence length="1119" mass="124362">MNGIDFLHKRTLLINATTYCAFLITAVLCVVGSSIHAQSPLLKLLPSSQTGISFRNDIDENESLNVLAYEYFYNGGGVAVGDLNNDGLQDLFFTANLKPNKLYLNLGGLKFKDITTEAGPVLGGRAGGWKTGVSMADVNGDGLLDIYICYSGKVGEDKRRNQLFINQGASGKNASIRFVEQAKEYGLDDPAYSTQATFFDFDRDGDLDLFLLNHNVKKYDNMELAKFRTEIDPLAGNKLFENKNNHFIDVSTKAGIHQDPLTFGLGMAVADVNQDGWPDIYVTNDYNEPDFLYINQKDGRFKDETQACFRHMAHFSMGIDIADYNNDGLPDIMSLDMLPEDNRRQKLLQLQENYESFELMQQQNLQKQYMRNMLQLNNGDGTFSEIGQLAGVSNTDWSWSPLLADFDNDGYKDLFISNGYLRDYTNKDFLKYWGDYKVKKAINRESIQLMDLVKAMPSTKVLSYIFSNNHDLTFTNKQREWGIQTPAISSGAAYADLDNDGDLELIVNNINEPAFVYQNMSREQSKNGYIQLKLMPANGNKQVIGAKVTVYANGNVQYQEVNPVRGYLSTQPQLLHFGLGTGSKIDSIKVVWPDQTVQKLTDVAINQLFTIQQAASAKASVLPVQKMASAVFARVDPILAHTHEGYSENDFKRQPLMLWMYSHTGPVLAKGDVNKDGLDDVFISGDQNKPAAIWTQQATGTFKKIDGLTIGDEAVSAISAAVFFDANGDGYDDLYVAKGGYSLFEVNTASLQDELYLNDGKGKLSLAKTALPNLSASSKSCVRPCDYDGDGDVDLFVGGRVVPGRYPEAPVSYLLENTGNGQFKPVAIPFAMVGMVTDAQWADTDADGRRDLILCGEFMSLKIYRNTKEGFIDKTKQYFPDEENGFWLSLTIADVNGDGQKDILAGNLGSNTQIKFSRKEPVELVYADFDNNGSIDPFFSFYVQGTAYPFVSRDELNDQIYAMRKKFAYYKDYANATVNDIFPADELAKARKLTATECHSVCFLARDGQFEKHILPLQAQFSPITNMMSADFDQDGNMDVLLLGNKSDNRLKLGSMDANYGCLLKGNGKGDFSYVNQVDAGLSVVGDVKSVIEVNVKKTPYLVIGAFNQALQVYKKQKP</sequence>
<evidence type="ECO:0000313" key="5">
    <source>
        <dbReference type="Proteomes" id="UP000232883"/>
    </source>
</evidence>
<feature type="domain" description="ASPIC/UnbV" evidence="3">
    <location>
        <begin position="544"/>
        <end position="609"/>
    </location>
</feature>
<dbReference type="InterPro" id="IPR011519">
    <property type="entry name" value="UnbV_ASPIC"/>
</dbReference>
<keyword evidence="2" id="KW-1133">Transmembrane helix</keyword>
<keyword evidence="1" id="KW-0732">Signal</keyword>
<dbReference type="KEGG" id="spir:CWM47_18010"/>
<dbReference type="InterPro" id="IPR013517">
    <property type="entry name" value="FG-GAP"/>
</dbReference>
<dbReference type="InterPro" id="IPR027039">
    <property type="entry name" value="Crtac1"/>
</dbReference>
<keyword evidence="5" id="KW-1185">Reference proteome</keyword>
<gene>
    <name evidence="4" type="ORF">CWM47_18010</name>
</gene>
<evidence type="ECO:0000259" key="3">
    <source>
        <dbReference type="Pfam" id="PF07593"/>
    </source>
</evidence>
<dbReference type="PANTHER" id="PTHR16026:SF0">
    <property type="entry name" value="CARTILAGE ACIDIC PROTEIN 1"/>
    <property type="match status" value="1"/>
</dbReference>
<dbReference type="SUPFAM" id="SSF69318">
    <property type="entry name" value="Integrin alpha N-terminal domain"/>
    <property type="match status" value="3"/>
</dbReference>